<dbReference type="AlphaFoldDB" id="A0A2C9WF38"/>
<dbReference type="STRING" id="3983.A0A2C9WF38"/>
<evidence type="ECO:0000256" key="3">
    <source>
        <dbReference type="ARBA" id="ARBA00038471"/>
    </source>
</evidence>
<evidence type="ECO:0000256" key="1">
    <source>
        <dbReference type="ARBA" id="ARBA00022729"/>
    </source>
</evidence>
<dbReference type="EMBL" id="CM004388">
    <property type="protein sequence ID" value="OAY58496.1"/>
    <property type="molecule type" value="Genomic_DNA"/>
</dbReference>
<sequence>MGSTIRVFFTIFLCLLLQSEAAPPESLLKELCTNSKNPDFCMETFNADPRTSSATDVLGLAKIGLDLAAKNARETRDHMQELSASATTEPQAKPALNQCVELYNYVAAIFRNANVEVENGDYEKANYDTLTAANYVGNCEKSLANAKANIQSVADKIQVSKYFCDIADRVTDMP</sequence>
<dbReference type="FunFam" id="1.20.140.40:FF:000008">
    <property type="entry name" value="Invertase/pectin methylesterase inhibitor family protein"/>
    <property type="match status" value="1"/>
</dbReference>
<evidence type="ECO:0000313" key="7">
    <source>
        <dbReference type="Proteomes" id="UP000091857"/>
    </source>
</evidence>
<organism evidence="6 7">
    <name type="scientific">Manihot esculenta</name>
    <name type="common">Cassava</name>
    <name type="synonym">Jatropha manihot</name>
    <dbReference type="NCBI Taxonomy" id="3983"/>
    <lineage>
        <taxon>Eukaryota</taxon>
        <taxon>Viridiplantae</taxon>
        <taxon>Streptophyta</taxon>
        <taxon>Embryophyta</taxon>
        <taxon>Tracheophyta</taxon>
        <taxon>Spermatophyta</taxon>
        <taxon>Magnoliopsida</taxon>
        <taxon>eudicotyledons</taxon>
        <taxon>Gunneridae</taxon>
        <taxon>Pentapetalae</taxon>
        <taxon>rosids</taxon>
        <taxon>fabids</taxon>
        <taxon>Malpighiales</taxon>
        <taxon>Euphorbiaceae</taxon>
        <taxon>Crotonoideae</taxon>
        <taxon>Manihoteae</taxon>
        <taxon>Manihot</taxon>
    </lineage>
</organism>
<comment type="similarity">
    <text evidence="3">Belongs to the PMEI family.</text>
</comment>
<dbReference type="InterPro" id="IPR006501">
    <property type="entry name" value="Pectinesterase_inhib_dom"/>
</dbReference>
<accession>A0A2C9WF38</accession>
<feature type="chain" id="PRO_5012700092" description="Pectinesterase inhibitor domain-containing protein" evidence="4">
    <location>
        <begin position="22"/>
        <end position="174"/>
    </location>
</feature>
<keyword evidence="1 4" id="KW-0732">Signal</keyword>
<name>A0A2C9WF38_MANES</name>
<dbReference type="CDD" id="cd15797">
    <property type="entry name" value="PMEI"/>
    <property type="match status" value="1"/>
</dbReference>
<dbReference type="Gramene" id="Manes.02G182200.1.v8.1">
    <property type="protein sequence ID" value="Manes.02G182200.1.v8.1.CDS.1"/>
    <property type="gene ID" value="Manes.02G182200.v8.1"/>
</dbReference>
<feature type="domain" description="Pectinesterase inhibitor" evidence="5">
    <location>
        <begin position="23"/>
        <end position="170"/>
    </location>
</feature>
<evidence type="ECO:0000259" key="5">
    <source>
        <dbReference type="SMART" id="SM00856"/>
    </source>
</evidence>
<evidence type="ECO:0000256" key="4">
    <source>
        <dbReference type="SAM" id="SignalP"/>
    </source>
</evidence>
<dbReference type="GO" id="GO:0046910">
    <property type="term" value="F:pectinesterase inhibitor activity"/>
    <property type="evidence" value="ECO:0007669"/>
    <property type="project" value="InterPro"/>
</dbReference>
<dbReference type="NCBIfam" id="TIGR01614">
    <property type="entry name" value="PME_inhib"/>
    <property type="match status" value="1"/>
</dbReference>
<dbReference type="Pfam" id="PF04043">
    <property type="entry name" value="PMEI"/>
    <property type="match status" value="1"/>
</dbReference>
<dbReference type="InterPro" id="IPR035513">
    <property type="entry name" value="Invertase/methylesterase_inhib"/>
</dbReference>
<dbReference type="PANTHER" id="PTHR31890:SF9">
    <property type="entry name" value="PLANT INVERTASE_PECTIN METHYLESTERASE INHIBITOR SUPERFAMILY PROTEIN"/>
    <property type="match status" value="1"/>
</dbReference>
<gene>
    <name evidence="6" type="ORF">MANES_02G182200v8</name>
</gene>
<dbReference type="OrthoDB" id="847430at2759"/>
<protein>
    <recommendedName>
        <fullName evidence="5">Pectinesterase inhibitor domain-containing protein</fullName>
    </recommendedName>
</protein>
<reference evidence="7" key="1">
    <citation type="journal article" date="2016" name="Nat. Biotechnol.">
        <title>Sequencing wild and cultivated cassava and related species reveals extensive interspecific hybridization and genetic diversity.</title>
        <authorList>
            <person name="Bredeson J.V."/>
            <person name="Lyons J.B."/>
            <person name="Prochnik S.E."/>
            <person name="Wu G.A."/>
            <person name="Ha C.M."/>
            <person name="Edsinger-Gonzales E."/>
            <person name="Grimwood J."/>
            <person name="Schmutz J."/>
            <person name="Rabbi I.Y."/>
            <person name="Egesi C."/>
            <person name="Nauluvula P."/>
            <person name="Lebot V."/>
            <person name="Ndunguru J."/>
            <person name="Mkamilo G."/>
            <person name="Bart R.S."/>
            <person name="Setter T.L."/>
            <person name="Gleadow R.M."/>
            <person name="Kulakow P."/>
            <person name="Ferguson M.E."/>
            <person name="Rounsley S."/>
            <person name="Rokhsar D.S."/>
        </authorList>
    </citation>
    <scope>NUCLEOTIDE SEQUENCE [LARGE SCALE GENOMIC DNA]</scope>
    <source>
        <strain evidence="7">cv. AM560-2</strain>
    </source>
</reference>
<dbReference type="PANTHER" id="PTHR31890">
    <property type="entry name" value="PLANT INVERTASE/PECTIN METHYLESTERASE INHIBITOR SUPERFAMILY PROTEIN"/>
    <property type="match status" value="1"/>
</dbReference>
<feature type="signal peptide" evidence="4">
    <location>
        <begin position="1"/>
        <end position="21"/>
    </location>
</feature>
<dbReference type="OMA" id="YFCDIAD"/>
<comment type="caution">
    <text evidence="6">The sequence shown here is derived from an EMBL/GenBank/DDBJ whole genome shotgun (WGS) entry which is preliminary data.</text>
</comment>
<keyword evidence="7" id="KW-1185">Reference proteome</keyword>
<dbReference type="Gene3D" id="1.20.140.40">
    <property type="entry name" value="Invertase/pectin methylesterase inhibitor family protein"/>
    <property type="match status" value="1"/>
</dbReference>
<evidence type="ECO:0000256" key="2">
    <source>
        <dbReference type="ARBA" id="ARBA00023157"/>
    </source>
</evidence>
<dbReference type="InterPro" id="IPR034086">
    <property type="entry name" value="PMEI_plant"/>
</dbReference>
<dbReference type="SUPFAM" id="SSF101148">
    <property type="entry name" value="Plant invertase/pectin methylesterase inhibitor"/>
    <property type="match status" value="1"/>
</dbReference>
<evidence type="ECO:0000313" key="6">
    <source>
        <dbReference type="EMBL" id="OAY58496.1"/>
    </source>
</evidence>
<dbReference type="Proteomes" id="UP000091857">
    <property type="component" value="Chromosome 2"/>
</dbReference>
<keyword evidence="2" id="KW-1015">Disulfide bond</keyword>
<proteinExistence type="inferred from homology"/>
<dbReference type="SMART" id="SM00856">
    <property type="entry name" value="PMEI"/>
    <property type="match status" value="1"/>
</dbReference>